<keyword evidence="2" id="KW-1185">Reference proteome</keyword>
<evidence type="ECO:0000313" key="1">
    <source>
        <dbReference type="EMBL" id="KAJ1115520.1"/>
    </source>
</evidence>
<protein>
    <submittedName>
        <fullName evidence="1">Uncharacterized protein</fullName>
    </submittedName>
</protein>
<gene>
    <name evidence="1" type="ORF">NDU88_003744</name>
</gene>
<comment type="caution">
    <text evidence="1">The sequence shown here is derived from an EMBL/GenBank/DDBJ whole genome shotgun (WGS) entry which is preliminary data.</text>
</comment>
<proteinExistence type="predicted"/>
<dbReference type="Proteomes" id="UP001066276">
    <property type="component" value="Chromosome 8"/>
</dbReference>
<accession>A0AAV7NRR2</accession>
<organism evidence="1 2">
    <name type="scientific">Pleurodeles waltl</name>
    <name type="common">Iberian ribbed newt</name>
    <dbReference type="NCBI Taxonomy" id="8319"/>
    <lineage>
        <taxon>Eukaryota</taxon>
        <taxon>Metazoa</taxon>
        <taxon>Chordata</taxon>
        <taxon>Craniata</taxon>
        <taxon>Vertebrata</taxon>
        <taxon>Euteleostomi</taxon>
        <taxon>Amphibia</taxon>
        <taxon>Batrachia</taxon>
        <taxon>Caudata</taxon>
        <taxon>Salamandroidea</taxon>
        <taxon>Salamandridae</taxon>
        <taxon>Pleurodelinae</taxon>
        <taxon>Pleurodeles</taxon>
    </lineage>
</organism>
<dbReference type="EMBL" id="JANPWB010000012">
    <property type="protein sequence ID" value="KAJ1115520.1"/>
    <property type="molecule type" value="Genomic_DNA"/>
</dbReference>
<evidence type="ECO:0000313" key="2">
    <source>
        <dbReference type="Proteomes" id="UP001066276"/>
    </source>
</evidence>
<dbReference type="AlphaFoldDB" id="A0AAV7NRR2"/>
<sequence>MASFSRIVNIYAQVYPLLTELGPPLSGLSRRAVEAPAFASRSGERDSPAARGQERLLKYFSYKMTDLLDK</sequence>
<reference evidence="1" key="1">
    <citation type="journal article" date="2022" name="bioRxiv">
        <title>Sequencing and chromosome-scale assembly of the giantPleurodeles waltlgenome.</title>
        <authorList>
            <person name="Brown T."/>
            <person name="Elewa A."/>
            <person name="Iarovenko S."/>
            <person name="Subramanian E."/>
            <person name="Araus A.J."/>
            <person name="Petzold A."/>
            <person name="Susuki M."/>
            <person name="Suzuki K.-i.T."/>
            <person name="Hayashi T."/>
            <person name="Toyoda A."/>
            <person name="Oliveira C."/>
            <person name="Osipova E."/>
            <person name="Leigh N.D."/>
            <person name="Simon A."/>
            <person name="Yun M.H."/>
        </authorList>
    </citation>
    <scope>NUCLEOTIDE SEQUENCE</scope>
    <source>
        <strain evidence="1">20211129_DDA</strain>
        <tissue evidence="1">Liver</tissue>
    </source>
</reference>
<name>A0AAV7NRR2_PLEWA</name>